<organism evidence="2 3">
    <name type="scientific">Protopolystoma xenopodis</name>
    <dbReference type="NCBI Taxonomy" id="117903"/>
    <lineage>
        <taxon>Eukaryota</taxon>
        <taxon>Metazoa</taxon>
        <taxon>Spiralia</taxon>
        <taxon>Lophotrochozoa</taxon>
        <taxon>Platyhelminthes</taxon>
        <taxon>Monogenea</taxon>
        <taxon>Polyopisthocotylea</taxon>
        <taxon>Polystomatidea</taxon>
        <taxon>Polystomatidae</taxon>
        <taxon>Protopolystoma</taxon>
    </lineage>
</organism>
<gene>
    <name evidence="2" type="ORF">PXEA_LOCUS5424</name>
</gene>
<protein>
    <submittedName>
        <fullName evidence="2">Uncharacterized protein</fullName>
    </submittedName>
</protein>
<name>A0A448WHL4_9PLAT</name>
<reference evidence="2" key="1">
    <citation type="submission" date="2018-11" db="EMBL/GenBank/DDBJ databases">
        <authorList>
            <consortium name="Pathogen Informatics"/>
        </authorList>
    </citation>
    <scope>NUCLEOTIDE SEQUENCE</scope>
</reference>
<evidence type="ECO:0000256" key="1">
    <source>
        <dbReference type="SAM" id="MobiDB-lite"/>
    </source>
</evidence>
<evidence type="ECO:0000313" key="2">
    <source>
        <dbReference type="EMBL" id="VEL11984.1"/>
    </source>
</evidence>
<feature type="region of interest" description="Disordered" evidence="1">
    <location>
        <begin position="118"/>
        <end position="156"/>
    </location>
</feature>
<proteinExistence type="predicted"/>
<feature type="compositionally biased region" description="Low complexity" evidence="1">
    <location>
        <begin position="120"/>
        <end position="131"/>
    </location>
</feature>
<accession>A0A448WHL4</accession>
<dbReference type="Proteomes" id="UP000784294">
    <property type="component" value="Unassembled WGS sequence"/>
</dbReference>
<sequence length="156" mass="17118">MGLFHTEAFCCPYPRYSINPTELWFLLIVDKVAGQTMVLGRLHGFTPSKRALFHSLYLSLSLSLSPCPSSSHLLHSPVVSGPVLIRSLYPSIFSITTGPVVRMIAVFHSFFHSIGANQQSSRSPELGLGPPSSGPPPPDDLSVESRRRRSSLLLPY</sequence>
<evidence type="ECO:0000313" key="3">
    <source>
        <dbReference type="Proteomes" id="UP000784294"/>
    </source>
</evidence>
<comment type="caution">
    <text evidence="2">The sequence shown here is derived from an EMBL/GenBank/DDBJ whole genome shotgun (WGS) entry which is preliminary data.</text>
</comment>
<dbReference type="EMBL" id="CAAALY010013443">
    <property type="protein sequence ID" value="VEL11984.1"/>
    <property type="molecule type" value="Genomic_DNA"/>
</dbReference>
<dbReference type="AlphaFoldDB" id="A0A448WHL4"/>
<keyword evidence="3" id="KW-1185">Reference proteome</keyword>